<keyword evidence="1" id="KW-0812">Transmembrane</keyword>
<accession>A0A935MJ49</accession>
<feature type="transmembrane region" description="Helical" evidence="1">
    <location>
        <begin position="21"/>
        <end position="43"/>
    </location>
</feature>
<sequence length="151" mass="16488">MTTQTATAATTRTDPQVPLQLKLAAAWASFMFIYINVDLLGLYKPGTVEGILKGKVFTFDITQTFMVGALAASAVPIMMIVLSTALPARANRRTNLVAASLLIPWMAFNLVGGTWPVYHGLGFALELVLLACIIRWAWTWHVTPAIPSLKR</sequence>
<dbReference type="InterPro" id="IPR046289">
    <property type="entry name" value="DUF6326"/>
</dbReference>
<evidence type="ECO:0000313" key="2">
    <source>
        <dbReference type="EMBL" id="MBK7274812.1"/>
    </source>
</evidence>
<evidence type="ECO:0000313" key="3">
    <source>
        <dbReference type="Proteomes" id="UP000726105"/>
    </source>
</evidence>
<dbReference type="EMBL" id="JADJIB010000012">
    <property type="protein sequence ID" value="MBK7274812.1"/>
    <property type="molecule type" value="Genomic_DNA"/>
</dbReference>
<protein>
    <submittedName>
        <fullName evidence="2">Uncharacterized protein</fullName>
    </submittedName>
</protein>
<dbReference type="Proteomes" id="UP000726105">
    <property type="component" value="Unassembled WGS sequence"/>
</dbReference>
<feature type="transmembrane region" description="Helical" evidence="1">
    <location>
        <begin position="94"/>
        <end position="111"/>
    </location>
</feature>
<name>A0A935MJ49_9MICO</name>
<dbReference type="AlphaFoldDB" id="A0A935MJ49"/>
<feature type="transmembrane region" description="Helical" evidence="1">
    <location>
        <begin position="63"/>
        <end position="82"/>
    </location>
</feature>
<keyword evidence="1" id="KW-1133">Transmembrane helix</keyword>
<dbReference type="Pfam" id="PF19851">
    <property type="entry name" value="DUF6326"/>
    <property type="match status" value="1"/>
</dbReference>
<comment type="caution">
    <text evidence="2">The sequence shown here is derived from an EMBL/GenBank/DDBJ whole genome shotgun (WGS) entry which is preliminary data.</text>
</comment>
<organism evidence="2 3">
    <name type="scientific">Candidatus Phosphoribacter hodrii</name>
    <dbReference type="NCBI Taxonomy" id="2953743"/>
    <lineage>
        <taxon>Bacteria</taxon>
        <taxon>Bacillati</taxon>
        <taxon>Actinomycetota</taxon>
        <taxon>Actinomycetes</taxon>
        <taxon>Micrococcales</taxon>
        <taxon>Dermatophilaceae</taxon>
        <taxon>Candidatus Phosphoribacter</taxon>
    </lineage>
</organism>
<evidence type="ECO:0000256" key="1">
    <source>
        <dbReference type="SAM" id="Phobius"/>
    </source>
</evidence>
<keyword evidence="1" id="KW-0472">Membrane</keyword>
<proteinExistence type="predicted"/>
<feature type="transmembrane region" description="Helical" evidence="1">
    <location>
        <begin position="117"/>
        <end position="138"/>
    </location>
</feature>
<gene>
    <name evidence="2" type="ORF">IPI13_17280</name>
</gene>
<reference evidence="2 3" key="1">
    <citation type="submission" date="2020-10" db="EMBL/GenBank/DDBJ databases">
        <title>Connecting structure to function with the recovery of over 1000 high-quality activated sludge metagenome-assembled genomes encoding full-length rRNA genes using long-read sequencing.</title>
        <authorList>
            <person name="Singleton C.M."/>
            <person name="Petriglieri F."/>
            <person name="Kristensen J.M."/>
            <person name="Kirkegaard R.H."/>
            <person name="Michaelsen T.Y."/>
            <person name="Andersen M.H."/>
            <person name="Karst S.M."/>
            <person name="Dueholm M.S."/>
            <person name="Nielsen P.H."/>
            <person name="Albertsen M."/>
        </authorList>
    </citation>
    <scope>NUCLEOTIDE SEQUENCE [LARGE SCALE GENOMIC DNA]</scope>
    <source>
        <strain evidence="2">Ega_18-Q3-R5-49_MAXAC.001</strain>
    </source>
</reference>